<keyword evidence="7 11" id="KW-0464">Manganese</keyword>
<dbReference type="HAMAP" id="MF_00648">
    <property type="entry name" value="Non_canon_purine_NTPase_YjjX"/>
    <property type="match status" value="1"/>
</dbReference>
<comment type="catalytic activity">
    <reaction evidence="8 11">
        <text>ITP + H2O = IDP + phosphate + H(+)</text>
        <dbReference type="Rhea" id="RHEA:28330"/>
        <dbReference type="ChEBI" id="CHEBI:15377"/>
        <dbReference type="ChEBI" id="CHEBI:15378"/>
        <dbReference type="ChEBI" id="CHEBI:43474"/>
        <dbReference type="ChEBI" id="CHEBI:58280"/>
        <dbReference type="ChEBI" id="CHEBI:61402"/>
        <dbReference type="EC" id="3.6.1.73"/>
    </reaction>
</comment>
<reference evidence="14" key="1">
    <citation type="submission" date="2016-10" db="EMBL/GenBank/DDBJ databases">
        <authorList>
            <person name="Varghese N."/>
            <person name="Submissions S."/>
        </authorList>
    </citation>
    <scope>NUCLEOTIDE SEQUENCE [LARGE SCALE GENOMIC DNA]</scope>
    <source>
        <strain evidence="14">LP51</strain>
    </source>
</reference>
<evidence type="ECO:0000256" key="7">
    <source>
        <dbReference type="ARBA" id="ARBA00023211"/>
    </source>
</evidence>
<dbReference type="Pfam" id="PF01931">
    <property type="entry name" value="NTPase_I-T"/>
    <property type="match status" value="1"/>
</dbReference>
<keyword evidence="14" id="KW-1185">Reference proteome</keyword>
<dbReference type="PANTHER" id="PTHR34699:SF2">
    <property type="entry name" value="NON-CANONICAL PURINE NTP PHOSPHATASE_PRRC1 DOMAIN-CONTAINING PROTEIN"/>
    <property type="match status" value="1"/>
</dbReference>
<dbReference type="NCBIfam" id="NF003459">
    <property type="entry name" value="PRK05074.1"/>
    <property type="match status" value="1"/>
</dbReference>
<dbReference type="GO" id="GO:0000166">
    <property type="term" value="F:nucleotide binding"/>
    <property type="evidence" value="ECO:0007669"/>
    <property type="project" value="UniProtKB-KW"/>
</dbReference>
<dbReference type="InterPro" id="IPR050299">
    <property type="entry name" value="YjjX_NTPase"/>
</dbReference>
<dbReference type="RefSeq" id="WP_092099093.1">
    <property type="nucleotide sequence ID" value="NZ_FOOT01000001.1"/>
</dbReference>
<evidence type="ECO:0000256" key="5">
    <source>
        <dbReference type="ARBA" id="ARBA00022842"/>
    </source>
</evidence>
<dbReference type="FunFam" id="3.90.950.10:FF:000002">
    <property type="entry name" value="Inosine/xanthosine triphosphatase"/>
    <property type="match status" value="1"/>
</dbReference>
<dbReference type="GO" id="GO:0103023">
    <property type="term" value="F:ITPase activity"/>
    <property type="evidence" value="ECO:0007669"/>
    <property type="project" value="UniProtKB-EC"/>
</dbReference>
<sequence>MEHKTYKVIIASKNPVKINAALDGLQRMFPEAEFMPESVNVPSGVADQPMTEQETLHGALNRVANAREVHPEAELWIGIEGGVEVIGGELATFAWVVVQDKEQLGKARSGTFFLPQQVRELVEQGVELGVANDRIFSHSNSKQKGGAIGILTHNVVDRRELYEQAVVLALVPLRNKELYLNPQP</sequence>
<dbReference type="Gene3D" id="3.90.950.10">
    <property type="match status" value="1"/>
</dbReference>
<protein>
    <recommendedName>
        <fullName evidence="11">Probable inosine/xanthosine triphosphatase</fullName>
        <shortName evidence="11">ITPase/XTPase</shortName>
        <ecNumber evidence="11">3.6.1.73</ecNumber>
    </recommendedName>
    <alternativeName>
        <fullName evidence="11">Non-canonical purine NTP phosphatase</fullName>
    </alternativeName>
    <alternativeName>
        <fullName evidence="11">Non-standard purine NTP phosphatase</fullName>
    </alternativeName>
    <alternativeName>
        <fullName evidence="11">Nucleoside-triphosphate phosphatase</fullName>
        <shortName evidence="11">NTPase</shortName>
    </alternativeName>
</protein>
<proteinExistence type="inferred from homology"/>
<evidence type="ECO:0000256" key="1">
    <source>
        <dbReference type="ARBA" id="ARBA00001936"/>
    </source>
</evidence>
<dbReference type="InterPro" id="IPR029001">
    <property type="entry name" value="ITPase-like_fam"/>
</dbReference>
<feature type="binding site" evidence="11">
    <location>
        <position position="72"/>
    </location>
    <ligand>
        <name>Mg(2+)</name>
        <dbReference type="ChEBI" id="CHEBI:18420"/>
    </ligand>
</feature>
<evidence type="ECO:0000313" key="13">
    <source>
        <dbReference type="EMBL" id="SFG03202.1"/>
    </source>
</evidence>
<feature type="domain" description="Non-canonical purine NTP phosphatase/PRRC1" evidence="12">
    <location>
        <begin position="11"/>
        <end position="173"/>
    </location>
</feature>
<comment type="catalytic activity">
    <reaction evidence="9 11">
        <text>XTP + H2O = XDP + phosphate + H(+)</text>
        <dbReference type="Rhea" id="RHEA:28406"/>
        <dbReference type="ChEBI" id="CHEBI:15377"/>
        <dbReference type="ChEBI" id="CHEBI:15378"/>
        <dbReference type="ChEBI" id="CHEBI:43474"/>
        <dbReference type="ChEBI" id="CHEBI:59884"/>
        <dbReference type="ChEBI" id="CHEBI:61314"/>
        <dbReference type="EC" id="3.6.1.73"/>
    </reaction>
</comment>
<dbReference type="GO" id="GO:0006772">
    <property type="term" value="P:thiamine metabolic process"/>
    <property type="evidence" value="ECO:0007669"/>
    <property type="project" value="TreeGrafter"/>
</dbReference>
<evidence type="ECO:0000313" key="14">
    <source>
        <dbReference type="Proteomes" id="UP000198724"/>
    </source>
</evidence>
<dbReference type="NCBIfam" id="TIGR00258">
    <property type="entry name" value="inosine/xanthosine triphosphatase"/>
    <property type="match status" value="1"/>
</dbReference>
<keyword evidence="4 11" id="KW-0378">Hydrolase</keyword>
<dbReference type="EC" id="3.6.1.73" evidence="11"/>
<keyword evidence="2 11" id="KW-0479">Metal-binding</keyword>
<dbReference type="GO" id="GO:0009117">
    <property type="term" value="P:nucleotide metabolic process"/>
    <property type="evidence" value="ECO:0007669"/>
    <property type="project" value="UniProtKB-KW"/>
</dbReference>
<dbReference type="AlphaFoldDB" id="A0A1I2NHF2"/>
<dbReference type="SUPFAM" id="SSF52972">
    <property type="entry name" value="ITPase-like"/>
    <property type="match status" value="1"/>
</dbReference>
<keyword evidence="6 11" id="KW-0546">Nucleotide metabolism</keyword>
<dbReference type="InterPro" id="IPR026533">
    <property type="entry name" value="NTPase/PRRC1"/>
</dbReference>
<dbReference type="GO" id="GO:0046872">
    <property type="term" value="F:metal ion binding"/>
    <property type="evidence" value="ECO:0007669"/>
    <property type="project" value="UniProtKB-KW"/>
</dbReference>
<evidence type="ECO:0000256" key="9">
    <source>
        <dbReference type="ARBA" id="ARBA00048781"/>
    </source>
</evidence>
<dbReference type="Proteomes" id="UP000198724">
    <property type="component" value="Unassembled WGS sequence"/>
</dbReference>
<comment type="function">
    <text evidence="11">Phosphatase that hydrolyzes non-canonical purine nucleotides such as XTP and ITP to their respective diphosphate derivatives. Probably excludes non-canonical purines from DNA/RNA precursor pool, thus preventing their incorporation into DNA/RNA and avoiding chromosomal lesions.</text>
</comment>
<comment type="cofactor">
    <cofactor evidence="11">
        <name>Mg(2+)</name>
        <dbReference type="ChEBI" id="CHEBI:18420"/>
    </cofactor>
    <cofactor evidence="11">
        <name>Mn(2+)</name>
        <dbReference type="ChEBI" id="CHEBI:29035"/>
    </cofactor>
    <text evidence="11">Binds 1 divalent metal cation per subunit; can use either Mg(2+) or Mn(2+).</text>
</comment>
<comment type="cofactor">
    <cofactor evidence="1">
        <name>Mn(2+)</name>
        <dbReference type="ChEBI" id="CHEBI:29035"/>
    </cofactor>
</comment>
<comment type="similarity">
    <text evidence="10 11">Belongs to the YjjX NTPase family.</text>
</comment>
<feature type="binding site" evidence="11">
    <location>
        <begin position="72"/>
        <end position="73"/>
    </location>
    <ligand>
        <name>substrate</name>
    </ligand>
</feature>
<evidence type="ECO:0000256" key="2">
    <source>
        <dbReference type="ARBA" id="ARBA00022723"/>
    </source>
</evidence>
<evidence type="ECO:0000256" key="3">
    <source>
        <dbReference type="ARBA" id="ARBA00022741"/>
    </source>
</evidence>
<keyword evidence="3 11" id="KW-0547">Nucleotide-binding</keyword>
<evidence type="ECO:0000256" key="4">
    <source>
        <dbReference type="ARBA" id="ARBA00022801"/>
    </source>
</evidence>
<evidence type="ECO:0000256" key="10">
    <source>
        <dbReference type="ARBA" id="ARBA00060855"/>
    </source>
</evidence>
<comment type="caution">
    <text evidence="11">Lacks conserved residue(s) required for the propagation of feature annotation.</text>
</comment>
<evidence type="ECO:0000256" key="8">
    <source>
        <dbReference type="ARBA" id="ARBA00048174"/>
    </source>
</evidence>
<organism evidence="13 14">
    <name type="scientific">Pontibacter chinhatensis</name>
    <dbReference type="NCBI Taxonomy" id="1436961"/>
    <lineage>
        <taxon>Bacteria</taxon>
        <taxon>Pseudomonadati</taxon>
        <taxon>Bacteroidota</taxon>
        <taxon>Cytophagia</taxon>
        <taxon>Cytophagales</taxon>
        <taxon>Hymenobacteraceae</taxon>
        <taxon>Pontibacter</taxon>
    </lineage>
</organism>
<gene>
    <name evidence="13" type="ORF">SAMN05421739_101733</name>
</gene>
<accession>A0A1I2NHF2</accession>
<keyword evidence="5 11" id="KW-0460">Magnesium</keyword>
<evidence type="ECO:0000259" key="12">
    <source>
        <dbReference type="Pfam" id="PF01931"/>
    </source>
</evidence>
<dbReference type="InterPro" id="IPR002786">
    <property type="entry name" value="Non_canon_purine_NTPase"/>
</dbReference>
<dbReference type="OrthoDB" id="164951at2"/>
<evidence type="ECO:0000256" key="6">
    <source>
        <dbReference type="ARBA" id="ARBA00023080"/>
    </source>
</evidence>
<comment type="subunit">
    <text evidence="11">Homodimer.</text>
</comment>
<dbReference type="STRING" id="1436961.SAMN05421739_101733"/>
<dbReference type="PANTHER" id="PTHR34699">
    <property type="match status" value="1"/>
</dbReference>
<dbReference type="EMBL" id="FOOT01000001">
    <property type="protein sequence ID" value="SFG03202.1"/>
    <property type="molecule type" value="Genomic_DNA"/>
</dbReference>
<evidence type="ECO:0000256" key="11">
    <source>
        <dbReference type="HAMAP-Rule" id="MF_00648"/>
    </source>
</evidence>
<name>A0A1I2NHF2_9BACT</name>